<sequence>MSLDQYWIQYVIIFGLVFVISLLFPRGKTLKYTYQLNDITREPIIAPFTFPILKTEDRLKIDLEEQKKSVPFLFNREDEIVTKQTKALAEFFALVNELRHRHWRFEESKRL</sequence>
<evidence type="ECO:0000256" key="1">
    <source>
        <dbReference type="SAM" id="Phobius"/>
    </source>
</evidence>
<gene>
    <name evidence="2" type="ORF">METZ01_LOCUS118493</name>
</gene>
<proteinExistence type="predicted"/>
<keyword evidence="1" id="KW-1133">Transmembrane helix</keyword>
<keyword evidence="1" id="KW-0812">Transmembrane</keyword>
<reference evidence="2" key="1">
    <citation type="submission" date="2018-05" db="EMBL/GenBank/DDBJ databases">
        <authorList>
            <person name="Lanie J.A."/>
            <person name="Ng W.-L."/>
            <person name="Kazmierczak K.M."/>
            <person name="Andrzejewski T.M."/>
            <person name="Davidsen T.M."/>
            <person name="Wayne K.J."/>
            <person name="Tettelin H."/>
            <person name="Glass J.I."/>
            <person name="Rusch D."/>
            <person name="Podicherti R."/>
            <person name="Tsui H.-C.T."/>
            <person name="Winkler M.E."/>
        </authorList>
    </citation>
    <scope>NUCLEOTIDE SEQUENCE</scope>
</reference>
<dbReference type="EMBL" id="UINC01015616">
    <property type="protein sequence ID" value="SVA65639.1"/>
    <property type="molecule type" value="Genomic_DNA"/>
</dbReference>
<feature type="non-terminal residue" evidence="2">
    <location>
        <position position="111"/>
    </location>
</feature>
<name>A0A381XLR0_9ZZZZ</name>
<dbReference type="AlphaFoldDB" id="A0A381XLR0"/>
<protein>
    <submittedName>
        <fullName evidence="2">Uncharacterized protein</fullName>
    </submittedName>
</protein>
<keyword evidence="1" id="KW-0472">Membrane</keyword>
<evidence type="ECO:0000313" key="2">
    <source>
        <dbReference type="EMBL" id="SVA65639.1"/>
    </source>
</evidence>
<feature type="transmembrane region" description="Helical" evidence="1">
    <location>
        <begin position="6"/>
        <end position="24"/>
    </location>
</feature>
<accession>A0A381XLR0</accession>
<organism evidence="2">
    <name type="scientific">marine metagenome</name>
    <dbReference type="NCBI Taxonomy" id="408172"/>
    <lineage>
        <taxon>unclassified sequences</taxon>
        <taxon>metagenomes</taxon>
        <taxon>ecological metagenomes</taxon>
    </lineage>
</organism>